<protein>
    <recommendedName>
        <fullName evidence="4">Prisilkin-39</fullName>
    </recommendedName>
</protein>
<accession>A0AAW1V637</accession>
<proteinExistence type="predicted"/>
<comment type="caution">
    <text evidence="2">The sequence shown here is derived from an EMBL/GenBank/DDBJ whole genome shotgun (WGS) entry which is preliminary data.</text>
</comment>
<reference evidence="2 3" key="1">
    <citation type="submission" date="2023-03" db="EMBL/GenBank/DDBJ databases">
        <title>Genome insight into feeding habits of ladybird beetles.</title>
        <authorList>
            <person name="Li H.-S."/>
            <person name="Huang Y.-H."/>
            <person name="Pang H."/>
        </authorList>
    </citation>
    <scope>NUCLEOTIDE SEQUENCE [LARGE SCALE GENOMIC DNA]</scope>
    <source>
        <strain evidence="2">SYSU_2023b</strain>
        <tissue evidence="2">Whole body</tissue>
    </source>
</reference>
<evidence type="ECO:0008006" key="4">
    <source>
        <dbReference type="Google" id="ProtNLM"/>
    </source>
</evidence>
<dbReference type="EMBL" id="JARQZJ010000108">
    <property type="protein sequence ID" value="KAK9887339.1"/>
    <property type="molecule type" value="Genomic_DNA"/>
</dbReference>
<gene>
    <name evidence="2" type="ORF">WA026_022007</name>
</gene>
<feature type="signal peptide" evidence="1">
    <location>
        <begin position="1"/>
        <end position="17"/>
    </location>
</feature>
<name>A0AAW1V637_9CUCU</name>
<keyword evidence="3" id="KW-1185">Reference proteome</keyword>
<dbReference type="AlphaFoldDB" id="A0AAW1V637"/>
<evidence type="ECO:0000313" key="3">
    <source>
        <dbReference type="Proteomes" id="UP001431783"/>
    </source>
</evidence>
<organism evidence="2 3">
    <name type="scientific">Henosepilachna vigintioctopunctata</name>
    <dbReference type="NCBI Taxonomy" id="420089"/>
    <lineage>
        <taxon>Eukaryota</taxon>
        <taxon>Metazoa</taxon>
        <taxon>Ecdysozoa</taxon>
        <taxon>Arthropoda</taxon>
        <taxon>Hexapoda</taxon>
        <taxon>Insecta</taxon>
        <taxon>Pterygota</taxon>
        <taxon>Neoptera</taxon>
        <taxon>Endopterygota</taxon>
        <taxon>Coleoptera</taxon>
        <taxon>Polyphaga</taxon>
        <taxon>Cucujiformia</taxon>
        <taxon>Coccinelloidea</taxon>
        <taxon>Coccinellidae</taxon>
        <taxon>Epilachninae</taxon>
        <taxon>Epilachnini</taxon>
        <taxon>Henosepilachna</taxon>
    </lineage>
</organism>
<feature type="chain" id="PRO_5043889747" description="Prisilkin-39" evidence="1">
    <location>
        <begin position="18"/>
        <end position="120"/>
    </location>
</feature>
<evidence type="ECO:0000313" key="2">
    <source>
        <dbReference type="EMBL" id="KAK9887339.1"/>
    </source>
</evidence>
<dbReference type="Proteomes" id="UP001431783">
    <property type="component" value="Unassembled WGS sequence"/>
</dbReference>
<sequence length="120" mass="12887">MIKIAVCMLALCSMCLASPLLNLNKLLDIKRSFGDVGVVGPTVYRNYGYPSTYVAVNGVPSVPVVSHVSSGYPVGYSANTGYISPPSYYNPHTGLVSGQHSYGNYPTGYNGYGHSYGWKH</sequence>
<evidence type="ECO:0000256" key="1">
    <source>
        <dbReference type="SAM" id="SignalP"/>
    </source>
</evidence>
<keyword evidence="1" id="KW-0732">Signal</keyword>